<organism evidence="2">
    <name type="scientific">Streptomyces sp. R17</name>
    <dbReference type="NCBI Taxonomy" id="3238626"/>
    <lineage>
        <taxon>Bacteria</taxon>
        <taxon>Bacillati</taxon>
        <taxon>Actinomycetota</taxon>
        <taxon>Actinomycetes</taxon>
        <taxon>Kitasatosporales</taxon>
        <taxon>Streptomycetaceae</taxon>
        <taxon>Streptomyces</taxon>
    </lineage>
</organism>
<gene>
    <name evidence="2" type="ORF">AB5J48_00805</name>
</gene>
<evidence type="ECO:0000313" key="2">
    <source>
        <dbReference type="EMBL" id="XDQ16750.1"/>
    </source>
</evidence>
<sequence length="46" mass="4816">MQAATTMDGRRAVTVSVHSRSAGPETAARQANAMHGLVDRALNHGD</sequence>
<protein>
    <submittedName>
        <fullName evidence="2">Uncharacterized protein</fullName>
    </submittedName>
</protein>
<reference evidence="2" key="1">
    <citation type="submission" date="2024-07" db="EMBL/GenBank/DDBJ databases">
        <authorList>
            <person name="Yu S.T."/>
        </authorList>
    </citation>
    <scope>NUCLEOTIDE SEQUENCE</scope>
    <source>
        <strain evidence="2">R17</strain>
    </source>
</reference>
<name>A0AB39NEC0_9ACTN</name>
<proteinExistence type="predicted"/>
<dbReference type="RefSeq" id="WP_228679045.1">
    <property type="nucleotide sequence ID" value="NZ_CP163433.1"/>
</dbReference>
<evidence type="ECO:0000256" key="1">
    <source>
        <dbReference type="SAM" id="MobiDB-lite"/>
    </source>
</evidence>
<accession>A0AB39NEC0</accession>
<dbReference type="AlphaFoldDB" id="A0AB39NEC0"/>
<dbReference type="EMBL" id="CP163433">
    <property type="protein sequence ID" value="XDQ16750.1"/>
    <property type="molecule type" value="Genomic_DNA"/>
</dbReference>
<feature type="region of interest" description="Disordered" evidence="1">
    <location>
        <begin position="1"/>
        <end position="29"/>
    </location>
</feature>